<dbReference type="SUPFAM" id="SSF56655">
    <property type="entry name" value="Carbohydrate phosphatase"/>
    <property type="match status" value="1"/>
</dbReference>
<gene>
    <name evidence="10" type="ORF">GGR05_001664</name>
</gene>
<dbReference type="PANTHER" id="PTHR20854">
    <property type="entry name" value="INOSITOL MONOPHOSPHATASE"/>
    <property type="match status" value="1"/>
</dbReference>
<organism evidence="10 11">
    <name type="scientific">Aureimonas phyllosphaerae</name>
    <dbReference type="NCBI Taxonomy" id="1166078"/>
    <lineage>
        <taxon>Bacteria</taxon>
        <taxon>Pseudomonadati</taxon>
        <taxon>Pseudomonadota</taxon>
        <taxon>Alphaproteobacteria</taxon>
        <taxon>Hyphomicrobiales</taxon>
        <taxon>Aurantimonadaceae</taxon>
        <taxon>Aureimonas</taxon>
    </lineage>
</organism>
<feature type="binding site" evidence="9">
    <location>
        <position position="72"/>
    </location>
    <ligand>
        <name>Mg(2+)</name>
        <dbReference type="ChEBI" id="CHEBI:18420"/>
        <label>1</label>
        <note>catalytic</note>
    </ligand>
</feature>
<comment type="catalytic activity">
    <reaction evidence="1">
        <text>a myo-inositol phosphate + H2O = myo-inositol + phosphate</text>
        <dbReference type="Rhea" id="RHEA:24056"/>
        <dbReference type="ChEBI" id="CHEBI:15377"/>
        <dbReference type="ChEBI" id="CHEBI:17268"/>
        <dbReference type="ChEBI" id="CHEBI:43474"/>
        <dbReference type="ChEBI" id="CHEBI:84139"/>
        <dbReference type="EC" id="3.1.3.25"/>
    </reaction>
</comment>
<keyword evidence="6 9" id="KW-0479">Metal-binding</keyword>
<feature type="binding site" evidence="9">
    <location>
        <position position="215"/>
    </location>
    <ligand>
        <name>Mg(2+)</name>
        <dbReference type="ChEBI" id="CHEBI:18420"/>
        <label>1</label>
        <note>catalytic</note>
    </ligand>
</feature>
<dbReference type="GO" id="GO:0007165">
    <property type="term" value="P:signal transduction"/>
    <property type="evidence" value="ECO:0007669"/>
    <property type="project" value="TreeGrafter"/>
</dbReference>
<evidence type="ECO:0000256" key="4">
    <source>
        <dbReference type="ARBA" id="ARBA00013106"/>
    </source>
</evidence>
<evidence type="ECO:0000256" key="6">
    <source>
        <dbReference type="ARBA" id="ARBA00022723"/>
    </source>
</evidence>
<feature type="binding site" evidence="9">
    <location>
        <position position="89"/>
    </location>
    <ligand>
        <name>Mg(2+)</name>
        <dbReference type="ChEBI" id="CHEBI:18420"/>
        <label>1</label>
        <note>catalytic</note>
    </ligand>
</feature>
<proteinExistence type="inferred from homology"/>
<protein>
    <recommendedName>
        <fullName evidence="5">Inositol-1-monophosphatase</fullName>
        <ecNumber evidence="4">3.1.3.25</ecNumber>
    </recommendedName>
</protein>
<dbReference type="FunFam" id="3.30.540.10:FF:000003">
    <property type="entry name" value="Inositol-1-monophosphatase"/>
    <property type="match status" value="1"/>
</dbReference>
<keyword evidence="8 9" id="KW-0460">Magnesium</keyword>
<evidence type="ECO:0000256" key="8">
    <source>
        <dbReference type="ARBA" id="ARBA00022842"/>
    </source>
</evidence>
<dbReference type="Gene3D" id="3.40.190.80">
    <property type="match status" value="1"/>
</dbReference>
<sequence>MQSSELDRRFDFALVLIREAGALALDYFARVETLTIASKGLQDVVSEADVAVEKLIRGRLAESFPDDAFFGEESGRSEFAPGQGIWVVDPIDGTQPFVCGMSSWCISIAFVEGGVNRFGLVFAPVRQELFAGGAGRGATLNGRPIRVRTAASVREGLVATGYSTRRPPSDLLPVFQRLLESGGMFYRDGSGALSLAYVAAGRLIGYVESHINAYDCLGAMAVIEGAGGQVSDFLSGDSLFSGNALVAASPELFPSLSDLARYG</sequence>
<accession>A0A7W6FU79</accession>
<keyword evidence="7 10" id="KW-0378">Hydrolase</keyword>
<dbReference type="GO" id="GO:0006020">
    <property type="term" value="P:inositol metabolic process"/>
    <property type="evidence" value="ECO:0007669"/>
    <property type="project" value="TreeGrafter"/>
</dbReference>
<evidence type="ECO:0000313" key="10">
    <source>
        <dbReference type="EMBL" id="MBB3935520.1"/>
    </source>
</evidence>
<dbReference type="InterPro" id="IPR000760">
    <property type="entry name" value="Inositol_monophosphatase-like"/>
</dbReference>
<evidence type="ECO:0000256" key="2">
    <source>
        <dbReference type="ARBA" id="ARBA00001946"/>
    </source>
</evidence>
<feature type="binding site" evidence="9">
    <location>
        <position position="92"/>
    </location>
    <ligand>
        <name>Mg(2+)</name>
        <dbReference type="ChEBI" id="CHEBI:18420"/>
        <label>1</label>
        <note>catalytic</note>
    </ligand>
</feature>
<dbReference type="Pfam" id="PF00459">
    <property type="entry name" value="Inositol_P"/>
    <property type="match status" value="1"/>
</dbReference>
<dbReference type="RefSeq" id="WP_244545886.1">
    <property type="nucleotide sequence ID" value="NZ_FOOA01000003.1"/>
</dbReference>
<dbReference type="PRINTS" id="PR00377">
    <property type="entry name" value="IMPHPHTASES"/>
</dbReference>
<dbReference type="GO" id="GO:0046872">
    <property type="term" value="F:metal ion binding"/>
    <property type="evidence" value="ECO:0007669"/>
    <property type="project" value="UniProtKB-KW"/>
</dbReference>
<reference evidence="10 11" key="1">
    <citation type="submission" date="2020-08" db="EMBL/GenBank/DDBJ databases">
        <title>Genomic Encyclopedia of Type Strains, Phase IV (KMG-IV): sequencing the most valuable type-strain genomes for metagenomic binning, comparative biology and taxonomic classification.</title>
        <authorList>
            <person name="Goeker M."/>
        </authorList>
    </citation>
    <scope>NUCLEOTIDE SEQUENCE [LARGE SCALE GENOMIC DNA]</scope>
    <source>
        <strain evidence="10 11">DSM 25024</strain>
    </source>
</reference>
<comment type="caution">
    <text evidence="10">The sequence shown here is derived from an EMBL/GenBank/DDBJ whole genome shotgun (WGS) entry which is preliminary data.</text>
</comment>
<evidence type="ECO:0000313" key="11">
    <source>
        <dbReference type="Proteomes" id="UP000531216"/>
    </source>
</evidence>
<dbReference type="Proteomes" id="UP000531216">
    <property type="component" value="Unassembled WGS sequence"/>
</dbReference>
<evidence type="ECO:0000256" key="5">
    <source>
        <dbReference type="ARBA" id="ARBA00019784"/>
    </source>
</evidence>
<feature type="binding site" evidence="9">
    <location>
        <position position="91"/>
    </location>
    <ligand>
        <name>Mg(2+)</name>
        <dbReference type="ChEBI" id="CHEBI:18420"/>
        <label>1</label>
        <note>catalytic</note>
    </ligand>
</feature>
<keyword evidence="11" id="KW-1185">Reference proteome</keyword>
<evidence type="ECO:0000256" key="7">
    <source>
        <dbReference type="ARBA" id="ARBA00022801"/>
    </source>
</evidence>
<dbReference type="EC" id="3.1.3.25" evidence="4"/>
<dbReference type="Gene3D" id="3.30.540.10">
    <property type="entry name" value="Fructose-1,6-Bisphosphatase, subunit A, domain 1"/>
    <property type="match status" value="1"/>
</dbReference>
<dbReference type="PANTHER" id="PTHR20854:SF4">
    <property type="entry name" value="INOSITOL-1-MONOPHOSPHATASE-RELATED"/>
    <property type="match status" value="1"/>
</dbReference>
<evidence type="ECO:0000256" key="1">
    <source>
        <dbReference type="ARBA" id="ARBA00001033"/>
    </source>
</evidence>
<evidence type="ECO:0000256" key="3">
    <source>
        <dbReference type="ARBA" id="ARBA00009759"/>
    </source>
</evidence>
<dbReference type="GO" id="GO:0008934">
    <property type="term" value="F:inositol monophosphate 1-phosphatase activity"/>
    <property type="evidence" value="ECO:0007669"/>
    <property type="project" value="TreeGrafter"/>
</dbReference>
<comment type="similarity">
    <text evidence="3">Belongs to the inositol monophosphatase superfamily.</text>
</comment>
<dbReference type="AlphaFoldDB" id="A0A7W6FU79"/>
<dbReference type="EMBL" id="JACIDO010000003">
    <property type="protein sequence ID" value="MBB3935520.1"/>
    <property type="molecule type" value="Genomic_DNA"/>
</dbReference>
<comment type="cofactor">
    <cofactor evidence="2 9">
        <name>Mg(2+)</name>
        <dbReference type="ChEBI" id="CHEBI:18420"/>
    </cofactor>
</comment>
<name>A0A7W6FU79_9HYPH</name>
<evidence type="ECO:0000256" key="9">
    <source>
        <dbReference type="PIRSR" id="PIRSR600760-2"/>
    </source>
</evidence>